<evidence type="ECO:0000256" key="7">
    <source>
        <dbReference type="ARBA" id="ARBA00023136"/>
    </source>
</evidence>
<dbReference type="eggNOG" id="KOG3144">
    <property type="taxonomic scope" value="Eukaryota"/>
</dbReference>
<evidence type="ECO:0000256" key="9">
    <source>
        <dbReference type="SAM" id="Phobius"/>
    </source>
</evidence>
<evidence type="ECO:0000256" key="5">
    <source>
        <dbReference type="ARBA" id="ARBA00022824"/>
    </source>
</evidence>
<dbReference type="STRING" id="578458.D8Q0G3"/>
<comment type="subcellular location">
    <subcellularLocation>
        <location evidence="1">Endoplasmic reticulum membrane</location>
        <topology evidence="1">Multi-pass membrane protein</topology>
    </subcellularLocation>
</comment>
<evidence type="ECO:0000256" key="6">
    <source>
        <dbReference type="ARBA" id="ARBA00022989"/>
    </source>
</evidence>
<evidence type="ECO:0000256" key="2">
    <source>
        <dbReference type="ARBA" id="ARBA00004687"/>
    </source>
</evidence>
<dbReference type="OMA" id="WWGGWIR"/>
<gene>
    <name evidence="10" type="ORF">SCHCODRAFT_67254</name>
</gene>
<keyword evidence="4 9" id="KW-0812">Transmembrane</keyword>
<dbReference type="GeneID" id="9595357"/>
<keyword evidence="3" id="KW-0337">GPI-anchor biosynthesis</keyword>
<dbReference type="AlphaFoldDB" id="D8Q0G3"/>
<dbReference type="HOGENOM" id="CLU_064564_0_0_1"/>
<dbReference type="InParanoid" id="D8Q0G3"/>
<feature type="transmembrane region" description="Helical" evidence="9">
    <location>
        <begin position="194"/>
        <end position="213"/>
    </location>
</feature>
<dbReference type="VEuPathDB" id="FungiDB:SCHCODRAFT_02686473"/>
<proteinExistence type="predicted"/>
<keyword evidence="6 9" id="KW-1133">Transmembrane helix</keyword>
<keyword evidence="5" id="KW-0256">Endoplasmic reticulum</keyword>
<comment type="pathway">
    <text evidence="2">Glycolipid biosynthesis; glycosylphosphatidylinositol-anchor biosynthesis.</text>
</comment>
<feature type="region of interest" description="Disordered" evidence="8">
    <location>
        <begin position="1"/>
        <end position="28"/>
    </location>
</feature>
<keyword evidence="7 9" id="KW-0472">Membrane</keyword>
<evidence type="ECO:0000313" key="10">
    <source>
        <dbReference type="EMBL" id="EFI97734.1"/>
    </source>
</evidence>
<dbReference type="Pfam" id="PF06699">
    <property type="entry name" value="PIG-F"/>
    <property type="match status" value="2"/>
</dbReference>
<accession>D8Q0G3</accession>
<feature type="transmembrane region" description="Helical" evidence="9">
    <location>
        <begin position="296"/>
        <end position="318"/>
    </location>
</feature>
<evidence type="ECO:0000313" key="11">
    <source>
        <dbReference type="Proteomes" id="UP000007431"/>
    </source>
</evidence>
<dbReference type="GO" id="GO:0006506">
    <property type="term" value="P:GPI anchor biosynthetic process"/>
    <property type="evidence" value="ECO:0007669"/>
    <property type="project" value="UniProtKB-UniPathway"/>
</dbReference>
<feature type="transmembrane region" description="Helical" evidence="9">
    <location>
        <begin position="330"/>
        <end position="348"/>
    </location>
</feature>
<dbReference type="Proteomes" id="UP000007431">
    <property type="component" value="Unassembled WGS sequence"/>
</dbReference>
<dbReference type="RefSeq" id="XP_003032637.1">
    <property type="nucleotide sequence ID" value="XM_003032591.1"/>
</dbReference>
<name>D8Q0G3_SCHCM</name>
<evidence type="ECO:0000256" key="1">
    <source>
        <dbReference type="ARBA" id="ARBA00004477"/>
    </source>
</evidence>
<organism evidence="11">
    <name type="scientific">Schizophyllum commune (strain H4-8 / FGSC 9210)</name>
    <name type="common">Split gill fungus</name>
    <dbReference type="NCBI Taxonomy" id="578458"/>
    <lineage>
        <taxon>Eukaryota</taxon>
        <taxon>Fungi</taxon>
        <taxon>Dikarya</taxon>
        <taxon>Basidiomycota</taxon>
        <taxon>Agaricomycotina</taxon>
        <taxon>Agaricomycetes</taxon>
        <taxon>Agaricomycetidae</taxon>
        <taxon>Agaricales</taxon>
        <taxon>Schizophyllaceae</taxon>
        <taxon>Schizophyllum</taxon>
    </lineage>
</organism>
<protein>
    <submittedName>
        <fullName evidence="10">Uncharacterized protein</fullName>
    </submittedName>
</protein>
<evidence type="ECO:0000256" key="3">
    <source>
        <dbReference type="ARBA" id="ARBA00022502"/>
    </source>
</evidence>
<dbReference type="EMBL" id="GL377305">
    <property type="protein sequence ID" value="EFI97734.1"/>
    <property type="molecule type" value="Genomic_DNA"/>
</dbReference>
<dbReference type="KEGG" id="scm:SCHCO_02686473"/>
<dbReference type="UniPathway" id="UPA00196"/>
<sequence length="353" mass="38699">MNRASRRKAAHPPVQKAAAEDSPLPEAAARAGANLQALAAKYKNRLESGDKPSASDASLHVSFGRYTAQVGAHTSLLLFAALFLPRIELPEHSQPSGSSPRWGWVETILPPPPAQTSLDKPTHPFLVPLVVNPTWTLVWMCLGAAVLQLWWAGFMKNWWTEYTNSENDEYDKAMAKTAHDKVAWSASVDALKTTLLFSVFIHTIIVFFGAPFFSHAVNTYLLSLLVSLLTVLVPAYVLGSPVTVQSLTSIAWPKSQTSDAQAKEQRKEETRRMVIRFSWLRLFVESESKTAIERALAIPPFGAVLGAWLGSIALALDWDRSWQAYPLPPAYGAVVGYVLASVGAVIFVDTTSE</sequence>
<evidence type="ECO:0000256" key="4">
    <source>
        <dbReference type="ARBA" id="ARBA00022692"/>
    </source>
</evidence>
<evidence type="ECO:0000256" key="8">
    <source>
        <dbReference type="SAM" id="MobiDB-lite"/>
    </source>
</evidence>
<dbReference type="GO" id="GO:0005789">
    <property type="term" value="C:endoplasmic reticulum membrane"/>
    <property type="evidence" value="ECO:0007669"/>
    <property type="project" value="UniProtKB-SubCell"/>
</dbReference>
<feature type="transmembrane region" description="Helical" evidence="9">
    <location>
        <begin position="125"/>
        <end position="151"/>
    </location>
</feature>
<reference evidence="10 11" key="1">
    <citation type="journal article" date="2010" name="Nat. Biotechnol.">
        <title>Genome sequence of the model mushroom Schizophyllum commune.</title>
        <authorList>
            <person name="Ohm R.A."/>
            <person name="de Jong J.F."/>
            <person name="Lugones L.G."/>
            <person name="Aerts A."/>
            <person name="Kothe E."/>
            <person name="Stajich J.E."/>
            <person name="de Vries R.P."/>
            <person name="Record E."/>
            <person name="Levasseur A."/>
            <person name="Baker S.E."/>
            <person name="Bartholomew K.A."/>
            <person name="Coutinho P.M."/>
            <person name="Erdmann S."/>
            <person name="Fowler T.J."/>
            <person name="Gathman A.C."/>
            <person name="Lombard V."/>
            <person name="Henrissat B."/>
            <person name="Knabe N."/>
            <person name="Kuees U."/>
            <person name="Lilly W.W."/>
            <person name="Lindquist E."/>
            <person name="Lucas S."/>
            <person name="Magnuson J.K."/>
            <person name="Piumi F."/>
            <person name="Raudaskoski M."/>
            <person name="Salamov A."/>
            <person name="Schmutz J."/>
            <person name="Schwarze F.W.M.R."/>
            <person name="vanKuyk P.A."/>
            <person name="Horton J.S."/>
            <person name="Grigoriev I.V."/>
            <person name="Woesten H.A.B."/>
        </authorList>
    </citation>
    <scope>NUCLEOTIDE SEQUENCE [LARGE SCALE GENOMIC DNA]</scope>
    <source>
        <strain evidence="11">H4-8 / FGSC 9210</strain>
    </source>
</reference>
<feature type="compositionally biased region" description="Basic residues" evidence="8">
    <location>
        <begin position="1"/>
        <end position="10"/>
    </location>
</feature>
<dbReference type="OrthoDB" id="17366at2759"/>
<feature type="transmembrane region" description="Helical" evidence="9">
    <location>
        <begin position="220"/>
        <end position="239"/>
    </location>
</feature>
<dbReference type="InterPro" id="IPR009580">
    <property type="entry name" value="GPI_biosynthesis_protein_Pig-F"/>
</dbReference>
<keyword evidence="11" id="KW-1185">Reference proteome</keyword>